<evidence type="ECO:0000313" key="1">
    <source>
        <dbReference type="EMBL" id="MFA0570444.1"/>
    </source>
</evidence>
<evidence type="ECO:0008006" key="3">
    <source>
        <dbReference type="Google" id="ProtNLM"/>
    </source>
</evidence>
<keyword evidence="2" id="KW-1185">Reference proteome</keyword>
<name>A0ABV4NH27_9VIBR</name>
<protein>
    <recommendedName>
        <fullName evidence="3">DUF3102 domain-containing protein</fullName>
    </recommendedName>
</protein>
<organism evidence="1 2">
    <name type="scientific">Vibrio gallaecicus</name>
    <dbReference type="NCBI Taxonomy" id="552386"/>
    <lineage>
        <taxon>Bacteria</taxon>
        <taxon>Pseudomonadati</taxon>
        <taxon>Pseudomonadota</taxon>
        <taxon>Gammaproteobacteria</taxon>
        <taxon>Vibrionales</taxon>
        <taxon>Vibrionaceae</taxon>
        <taxon>Vibrio</taxon>
    </lineage>
</organism>
<evidence type="ECO:0000313" key="2">
    <source>
        <dbReference type="Proteomes" id="UP001570417"/>
    </source>
</evidence>
<proteinExistence type="predicted"/>
<reference evidence="1 2" key="1">
    <citation type="journal article" date="2024" name="ISME J.">
        <title>Tailless and filamentous prophages are predominant in marine Vibrio.</title>
        <authorList>
            <person name="Steensen K."/>
            <person name="Seneca J."/>
            <person name="Bartlau N."/>
            <person name="Yu X.A."/>
            <person name="Hussain F.A."/>
            <person name="Polz M.F."/>
        </authorList>
    </citation>
    <scope>NUCLEOTIDE SEQUENCE [LARGE SCALE GENOMIC DNA]</scope>
    <source>
        <strain evidence="1 2">10N.222.51.A1</strain>
    </source>
</reference>
<gene>
    <name evidence="1" type="ORF">AB4566_19435</name>
</gene>
<comment type="caution">
    <text evidence="1">The sequence shown here is derived from an EMBL/GenBank/DDBJ whole genome shotgun (WGS) entry which is preliminary data.</text>
</comment>
<dbReference type="RefSeq" id="WP_372267900.1">
    <property type="nucleotide sequence ID" value="NZ_JBFRUW010000084.1"/>
</dbReference>
<dbReference type="Proteomes" id="UP001570417">
    <property type="component" value="Unassembled WGS sequence"/>
</dbReference>
<dbReference type="EMBL" id="JBFRUW010000084">
    <property type="protein sequence ID" value="MFA0570444.1"/>
    <property type="molecule type" value="Genomic_DNA"/>
</dbReference>
<sequence>MSELTPQQEEAIATFKENLHLPGGGFHLLIIELCKEFQLPFQKVRNVLMKAQTKIEKKIRHDFNAVCESDLTQETWLNAIRAKLGEMAQDHLPVMDNLLASEKYKKVLATLTSPIQNEYEREDILEELMQVYEKEVFKPLLAMLHTTKLYWKLMLAEDLNKMTETCREQFADYPQHMEAAELLFKLDEKVRATKLSE</sequence>
<accession>A0ABV4NH27</accession>